<dbReference type="GeneID" id="80005615"/>
<sequence>MTYLTSTPASRSALAQSLIHRGFTRYVVQAAEGIYVSDSADSALSLLTEDDSHATLYAASDTGETTKVATWDGTIIDVPRL</sequence>
<gene>
    <name evidence="1" type="primary">4</name>
    <name evidence="1" type="ORF">PBI_JAYDEN_4</name>
</gene>
<reference evidence="1 2" key="1">
    <citation type="submission" date="2019-10" db="EMBL/GenBank/DDBJ databases">
        <authorList>
            <person name="Zack K.M."/>
            <person name="Garlena R.A."/>
            <person name="Russell D.A."/>
            <person name="Pope W.H."/>
            <person name="Jacobs-Sera D."/>
            <person name="Hatfull G.F."/>
        </authorList>
    </citation>
    <scope>NUCLEOTIDE SEQUENCE [LARGE SCALE GENOMIC DNA]</scope>
</reference>
<name>A0A649VSN3_9CAUD</name>
<organism evidence="1 2">
    <name type="scientific">Microbacterium phage Jayden</name>
    <dbReference type="NCBI Taxonomy" id="2656550"/>
    <lineage>
        <taxon>Viruses</taxon>
        <taxon>Duplodnaviria</taxon>
        <taxon>Heunggongvirae</taxon>
        <taxon>Uroviricota</taxon>
        <taxon>Caudoviricetes</taxon>
        <taxon>Hodgkinviridae</taxon>
        <taxon>Metamorphoovirus</taxon>
        <taxon>Metamorphoovirus jayden</taxon>
    </lineage>
</organism>
<dbReference type="RefSeq" id="YP_010751940.1">
    <property type="nucleotide sequence ID" value="NC_073375.1"/>
</dbReference>
<evidence type="ECO:0000313" key="1">
    <source>
        <dbReference type="EMBL" id="QGJ95224.1"/>
    </source>
</evidence>
<accession>A0A649VSN3</accession>
<dbReference type="EMBL" id="MN586042">
    <property type="protein sequence ID" value="QGJ95224.1"/>
    <property type="molecule type" value="Genomic_DNA"/>
</dbReference>
<dbReference type="KEGG" id="vg:80005615"/>
<proteinExistence type="predicted"/>
<protein>
    <submittedName>
        <fullName evidence="1">Uncharacterized protein</fullName>
    </submittedName>
</protein>
<keyword evidence="2" id="KW-1185">Reference proteome</keyword>
<dbReference type="Proteomes" id="UP000422411">
    <property type="component" value="Segment"/>
</dbReference>
<evidence type="ECO:0000313" key="2">
    <source>
        <dbReference type="Proteomes" id="UP000422411"/>
    </source>
</evidence>